<dbReference type="GO" id="GO:0016301">
    <property type="term" value="F:kinase activity"/>
    <property type="evidence" value="ECO:0007669"/>
    <property type="project" value="UniProtKB-KW"/>
</dbReference>
<dbReference type="Pfam" id="PF00069">
    <property type="entry name" value="Pkinase"/>
    <property type="match status" value="1"/>
</dbReference>
<keyword evidence="6" id="KW-0472">Membrane</keyword>
<evidence type="ECO:0000313" key="8">
    <source>
        <dbReference type="EMBL" id="WAE70906.1"/>
    </source>
</evidence>
<keyword evidence="1" id="KW-0808">Transferase</keyword>
<evidence type="ECO:0000256" key="1">
    <source>
        <dbReference type="ARBA" id="ARBA00022679"/>
    </source>
</evidence>
<name>A0ABY6YF99_9ACTN</name>
<feature type="transmembrane region" description="Helical" evidence="6">
    <location>
        <begin position="6"/>
        <end position="28"/>
    </location>
</feature>
<dbReference type="PANTHER" id="PTHR43289">
    <property type="entry name" value="MITOGEN-ACTIVATED PROTEIN KINASE KINASE KINASE 20-RELATED"/>
    <property type="match status" value="1"/>
</dbReference>
<dbReference type="PROSITE" id="PS50011">
    <property type="entry name" value="PROTEIN_KINASE_DOM"/>
    <property type="match status" value="1"/>
</dbReference>
<feature type="domain" description="Protein kinase" evidence="7">
    <location>
        <begin position="63"/>
        <end position="317"/>
    </location>
</feature>
<protein>
    <submittedName>
        <fullName evidence="8">Serine/threonine-protein kinase</fullName>
    </submittedName>
</protein>
<keyword evidence="6" id="KW-1133">Transmembrane helix</keyword>
<sequence>MPNFTIFPWPSWVIVVVFVLAAVGVMVFNRRRLRHKTPPLPRDAVSKTRPLEMDPDLERIGPYRLSGRLGAGGMGRVYLGRSPGGRDVAIKVVHPELAEDPEFRRRFAAEVEAARRVGGFHTAQVVDADPDGNPPWLATAYIPGPTLYAAVREHGPLPADSVAALGAGLAEGLVAVHACRIVHRDLKPGNVLLAADGPRLIDFGIARALDATSYTRTHAVLGTAAFMSPEQVTGASVGPASDVFSLGCVLAFAATGRSPFGEGPAHAITHRIIHSEPDLSGLTGPLKDLVSACLAKDPVDRPTPDSVLAACGTRPPTGLESPAEVCAMLSGVEAAVRQGRMPQDGLDHVLRRAVALVEAIEEAGGGES</sequence>
<dbReference type="PROSITE" id="PS00107">
    <property type="entry name" value="PROTEIN_KINASE_ATP"/>
    <property type="match status" value="1"/>
</dbReference>
<keyword evidence="4 5" id="KW-0067">ATP-binding</keyword>
<keyword evidence="9" id="KW-1185">Reference proteome</keyword>
<gene>
    <name evidence="8" type="ORF">OUQ99_16840</name>
</gene>
<evidence type="ECO:0000259" key="7">
    <source>
        <dbReference type="PROSITE" id="PS50011"/>
    </source>
</evidence>
<evidence type="ECO:0000256" key="3">
    <source>
        <dbReference type="ARBA" id="ARBA00022777"/>
    </source>
</evidence>
<keyword evidence="3 8" id="KW-0418">Kinase</keyword>
<dbReference type="RefSeq" id="WP_267944709.1">
    <property type="nucleotide sequence ID" value="NZ_CP113264.1"/>
</dbReference>
<dbReference type="PROSITE" id="PS00108">
    <property type="entry name" value="PROTEIN_KINASE_ST"/>
    <property type="match status" value="1"/>
</dbReference>
<dbReference type="CDD" id="cd14014">
    <property type="entry name" value="STKc_PknB_like"/>
    <property type="match status" value="1"/>
</dbReference>
<dbReference type="Gene3D" id="1.10.510.10">
    <property type="entry name" value="Transferase(Phosphotransferase) domain 1"/>
    <property type="match status" value="1"/>
</dbReference>
<evidence type="ECO:0000313" key="9">
    <source>
        <dbReference type="Proteomes" id="UP001156498"/>
    </source>
</evidence>
<evidence type="ECO:0000256" key="4">
    <source>
        <dbReference type="ARBA" id="ARBA00022840"/>
    </source>
</evidence>
<dbReference type="SUPFAM" id="SSF56112">
    <property type="entry name" value="Protein kinase-like (PK-like)"/>
    <property type="match status" value="1"/>
</dbReference>
<dbReference type="InterPro" id="IPR008271">
    <property type="entry name" value="Ser/Thr_kinase_AS"/>
</dbReference>
<keyword evidence="2 5" id="KW-0547">Nucleotide-binding</keyword>
<evidence type="ECO:0000256" key="6">
    <source>
        <dbReference type="SAM" id="Phobius"/>
    </source>
</evidence>
<organism evidence="8 9">
    <name type="scientific">Streptomonospora nanhaiensis</name>
    <dbReference type="NCBI Taxonomy" id="1323731"/>
    <lineage>
        <taxon>Bacteria</taxon>
        <taxon>Bacillati</taxon>
        <taxon>Actinomycetota</taxon>
        <taxon>Actinomycetes</taxon>
        <taxon>Streptosporangiales</taxon>
        <taxon>Nocardiopsidaceae</taxon>
        <taxon>Streptomonospora</taxon>
    </lineage>
</organism>
<dbReference type="Gene3D" id="3.30.200.20">
    <property type="entry name" value="Phosphorylase Kinase, domain 1"/>
    <property type="match status" value="1"/>
</dbReference>
<dbReference type="InterPro" id="IPR000719">
    <property type="entry name" value="Prot_kinase_dom"/>
</dbReference>
<dbReference type="PANTHER" id="PTHR43289:SF34">
    <property type="entry name" value="SERINE_THREONINE-PROTEIN KINASE YBDM-RELATED"/>
    <property type="match status" value="1"/>
</dbReference>
<evidence type="ECO:0000256" key="2">
    <source>
        <dbReference type="ARBA" id="ARBA00022741"/>
    </source>
</evidence>
<dbReference type="Proteomes" id="UP001156498">
    <property type="component" value="Chromosome"/>
</dbReference>
<keyword evidence="6" id="KW-0812">Transmembrane</keyword>
<dbReference type="EMBL" id="CP113264">
    <property type="protein sequence ID" value="WAE70906.1"/>
    <property type="molecule type" value="Genomic_DNA"/>
</dbReference>
<dbReference type="InterPro" id="IPR017441">
    <property type="entry name" value="Protein_kinase_ATP_BS"/>
</dbReference>
<reference evidence="8 9" key="1">
    <citation type="journal article" date="2013" name="Int. J. Syst. Evol. Microbiol.">
        <title>Description of Streptomonospora sediminis sp. nov. and Streptomonospora nanhaiensis sp. nov., and reclassification of Nocardiopsis arabia Hozzein &amp; Goodfellow 2008 as Streptomonospora arabica comb. nov. and emended description of the genus Streptomonospora.</title>
        <authorList>
            <person name="Zhang D.F."/>
            <person name="Pan H.Q."/>
            <person name="He J."/>
            <person name="Zhang X.M."/>
            <person name="Zhang Y.G."/>
            <person name="Klenk H.P."/>
            <person name="Hu J.C."/>
            <person name="Li W.J."/>
        </authorList>
    </citation>
    <scope>NUCLEOTIDE SEQUENCE [LARGE SCALE GENOMIC DNA]</scope>
    <source>
        <strain evidence="8 9">12A09</strain>
    </source>
</reference>
<accession>A0ABY6YF99</accession>
<dbReference type="InterPro" id="IPR011009">
    <property type="entry name" value="Kinase-like_dom_sf"/>
</dbReference>
<feature type="binding site" evidence="5">
    <location>
        <position position="91"/>
    </location>
    <ligand>
        <name>ATP</name>
        <dbReference type="ChEBI" id="CHEBI:30616"/>
    </ligand>
</feature>
<proteinExistence type="predicted"/>
<evidence type="ECO:0000256" key="5">
    <source>
        <dbReference type="PROSITE-ProRule" id="PRU10141"/>
    </source>
</evidence>
<dbReference type="SMART" id="SM00220">
    <property type="entry name" value="S_TKc"/>
    <property type="match status" value="1"/>
</dbReference>